<dbReference type="InterPro" id="IPR036047">
    <property type="entry name" value="F-box-like_dom_sf"/>
</dbReference>
<name>A0A2I0B5C5_9ASPA</name>
<dbReference type="EMBL" id="KZ451911">
    <property type="protein sequence ID" value="PKA62993.1"/>
    <property type="molecule type" value="Genomic_DNA"/>
</dbReference>
<reference evidence="2 3" key="1">
    <citation type="journal article" date="2017" name="Nature">
        <title>The Apostasia genome and the evolution of orchids.</title>
        <authorList>
            <person name="Zhang G.Q."/>
            <person name="Liu K.W."/>
            <person name="Li Z."/>
            <person name="Lohaus R."/>
            <person name="Hsiao Y.Y."/>
            <person name="Niu S.C."/>
            <person name="Wang J.Y."/>
            <person name="Lin Y.C."/>
            <person name="Xu Q."/>
            <person name="Chen L.J."/>
            <person name="Yoshida K."/>
            <person name="Fujiwara S."/>
            <person name="Wang Z.W."/>
            <person name="Zhang Y.Q."/>
            <person name="Mitsuda N."/>
            <person name="Wang M."/>
            <person name="Liu G.H."/>
            <person name="Pecoraro L."/>
            <person name="Huang H.X."/>
            <person name="Xiao X.J."/>
            <person name="Lin M."/>
            <person name="Wu X.Y."/>
            <person name="Wu W.L."/>
            <person name="Chen Y.Y."/>
            <person name="Chang S.B."/>
            <person name="Sakamoto S."/>
            <person name="Ohme-Takagi M."/>
            <person name="Yagi M."/>
            <person name="Zeng S.J."/>
            <person name="Shen C.Y."/>
            <person name="Yeh C.M."/>
            <person name="Luo Y.B."/>
            <person name="Tsai W.C."/>
            <person name="Van de Peer Y."/>
            <person name="Liu Z.J."/>
        </authorList>
    </citation>
    <scope>NUCLEOTIDE SEQUENCE [LARGE SCALE GENOMIC DNA]</scope>
    <source>
        <strain evidence="3">cv. Shenzhen</strain>
        <tissue evidence="2">Stem</tissue>
    </source>
</reference>
<evidence type="ECO:0000313" key="3">
    <source>
        <dbReference type="Proteomes" id="UP000236161"/>
    </source>
</evidence>
<sequence length="313" mass="34324">MGVNRDRLLSANMSNSRKDVTSYPLQRTIDTVGHPVDTTSQNLHGGHMTYPASVLLQKKRCLPMLPKKPGTVAAKEEKSCIFHCDIVRELLLRLPAKSVGRFRCVSKSWLAITTDPFFLRAHTNLAPKYLFSQSLVSFLPDVMLDTKLISMRDGKLGVRPLTILDGAFCLASCDALEDGGAAAFPAGQLQNKPPPRRREHRHLEPAVALSGGLPPRSRDLAAPLPLPAPAEAVEAGLLQLAFVEGREKVGEHILGSDKEAIQLIVNVRFLQRFSRHMAEAEALLFLHQPPVIHAEGAVVSAISSVSLRMRFDI</sequence>
<dbReference type="PANTHER" id="PTHR47993:SF359">
    <property type="entry name" value="F-BOX PROTEIN INTERACTION DOMAIN CONTAINING PROTEIN, EXPRESSED"/>
    <property type="match status" value="1"/>
</dbReference>
<dbReference type="InterPro" id="IPR050233">
    <property type="entry name" value="A_thaliana_F-box"/>
</dbReference>
<evidence type="ECO:0000259" key="1">
    <source>
        <dbReference type="Pfam" id="PF00646"/>
    </source>
</evidence>
<organism evidence="2 3">
    <name type="scientific">Apostasia shenzhenica</name>
    <dbReference type="NCBI Taxonomy" id="1088818"/>
    <lineage>
        <taxon>Eukaryota</taxon>
        <taxon>Viridiplantae</taxon>
        <taxon>Streptophyta</taxon>
        <taxon>Embryophyta</taxon>
        <taxon>Tracheophyta</taxon>
        <taxon>Spermatophyta</taxon>
        <taxon>Magnoliopsida</taxon>
        <taxon>Liliopsida</taxon>
        <taxon>Asparagales</taxon>
        <taxon>Orchidaceae</taxon>
        <taxon>Apostasioideae</taxon>
        <taxon>Apostasia</taxon>
    </lineage>
</organism>
<dbReference type="InterPro" id="IPR001810">
    <property type="entry name" value="F-box_dom"/>
</dbReference>
<evidence type="ECO:0000313" key="2">
    <source>
        <dbReference type="EMBL" id="PKA62993.1"/>
    </source>
</evidence>
<keyword evidence="3" id="KW-1185">Reference proteome</keyword>
<feature type="domain" description="F-box" evidence="1">
    <location>
        <begin position="85"/>
        <end position="118"/>
    </location>
</feature>
<proteinExistence type="predicted"/>
<dbReference type="Proteomes" id="UP000236161">
    <property type="component" value="Unassembled WGS sequence"/>
</dbReference>
<protein>
    <submittedName>
        <fullName evidence="2">F-box protein</fullName>
    </submittedName>
</protein>
<dbReference type="AlphaFoldDB" id="A0A2I0B5C5"/>
<dbReference type="CDD" id="cd22157">
    <property type="entry name" value="F-box_AtFBW1-like"/>
    <property type="match status" value="1"/>
</dbReference>
<dbReference type="SUPFAM" id="SSF81383">
    <property type="entry name" value="F-box domain"/>
    <property type="match status" value="1"/>
</dbReference>
<dbReference type="Pfam" id="PF00646">
    <property type="entry name" value="F-box"/>
    <property type="match status" value="1"/>
</dbReference>
<dbReference type="OrthoDB" id="665311at2759"/>
<gene>
    <name evidence="2" type="ORF">AXF42_Ash007789</name>
</gene>
<accession>A0A2I0B5C5</accession>
<dbReference type="PANTHER" id="PTHR47993">
    <property type="entry name" value="OS09G0372900 PROTEIN-RELATED"/>
    <property type="match status" value="1"/>
</dbReference>